<evidence type="ECO:0000313" key="2">
    <source>
        <dbReference type="EMBL" id="KJK44467.1"/>
    </source>
</evidence>
<protein>
    <recommendedName>
        <fullName evidence="1">TfuA-like core domain-containing protein</fullName>
    </recommendedName>
</protein>
<dbReference type="PATRIC" id="fig|68170.10.peg.7668"/>
<accession>A0A0F0GR87</accession>
<dbReference type="InterPro" id="IPR012924">
    <property type="entry name" value="TfuA_core"/>
</dbReference>
<evidence type="ECO:0000313" key="3">
    <source>
        <dbReference type="Proteomes" id="UP000033393"/>
    </source>
</evidence>
<dbReference type="RefSeq" id="WP_045314885.1">
    <property type="nucleotide sequence ID" value="NZ_JYJG01000246.1"/>
</dbReference>
<keyword evidence="3" id="KW-1185">Reference proteome</keyword>
<feature type="domain" description="TfuA-like core" evidence="1">
    <location>
        <begin position="50"/>
        <end position="166"/>
    </location>
</feature>
<comment type="caution">
    <text evidence="2">The sequence shown here is derived from an EMBL/GenBank/DDBJ whole genome shotgun (WGS) entry which is preliminary data.</text>
</comment>
<sequence>MNTVVFLGPSLEPAVAAGLADVELLPPIKRGDIDALLARPVRPERIGIVDGEFMQSLSISPKEVLRALDSGVEMWGSSSMGALRAAELDVFGMTGVGQVYELFASGEIDADDEVAITFDPETLAPLCEPMVNIRVALSAARDRGVVPADVADAFVRAAKSLYFPDRRMNNVFAVLGDDISPEHREQLRTFLRTDAPDAKRADAVALLSSLGASRGA</sequence>
<evidence type="ECO:0000259" key="1">
    <source>
        <dbReference type="Pfam" id="PF07812"/>
    </source>
</evidence>
<dbReference type="Pfam" id="PF07812">
    <property type="entry name" value="TfuA"/>
    <property type="match status" value="1"/>
</dbReference>
<dbReference type="AlphaFoldDB" id="A0A0F0GR87"/>
<proteinExistence type="predicted"/>
<gene>
    <name evidence="2" type="ORF">UK23_29200</name>
</gene>
<name>A0A0F0GR87_LENAE</name>
<reference evidence="2 3" key="1">
    <citation type="submission" date="2015-02" db="EMBL/GenBank/DDBJ databases">
        <authorList>
            <person name="Ju K.-S."/>
            <person name="Doroghazi J.R."/>
            <person name="Metcalf W."/>
        </authorList>
    </citation>
    <scope>NUCLEOTIDE SEQUENCE [LARGE SCALE GENOMIC DNA]</scope>
    <source>
        <strain evidence="2 3">NRRL B-16140</strain>
    </source>
</reference>
<dbReference type="EMBL" id="JYJG01000246">
    <property type="protein sequence ID" value="KJK44467.1"/>
    <property type="molecule type" value="Genomic_DNA"/>
</dbReference>
<dbReference type="OrthoDB" id="118811at2"/>
<dbReference type="Proteomes" id="UP000033393">
    <property type="component" value="Unassembled WGS sequence"/>
</dbReference>
<organism evidence="2 3">
    <name type="scientific">Lentzea aerocolonigenes</name>
    <name type="common">Lechevalieria aerocolonigenes</name>
    <name type="synonym">Saccharothrix aerocolonigenes</name>
    <dbReference type="NCBI Taxonomy" id="68170"/>
    <lineage>
        <taxon>Bacteria</taxon>
        <taxon>Bacillati</taxon>
        <taxon>Actinomycetota</taxon>
        <taxon>Actinomycetes</taxon>
        <taxon>Pseudonocardiales</taxon>
        <taxon>Pseudonocardiaceae</taxon>
        <taxon>Lentzea</taxon>
    </lineage>
</organism>